<keyword evidence="5" id="KW-0812">Transmembrane</keyword>
<dbReference type="RefSeq" id="XP_022325002.1">
    <property type="nucleotide sequence ID" value="XM_022469294.1"/>
</dbReference>
<evidence type="ECO:0000256" key="10">
    <source>
        <dbReference type="SAM" id="MobiDB-lite"/>
    </source>
</evidence>
<sequence>MGNSSSTPAAPPPSSPSVAPPQPTPGPPSQPSSLTPPPSSGIPSEIKPLNEVKEEISNNPGTFEEMHRKCKELFPQTFEGGRFLVSKGLSSHFQVSHTLTMSQVSPQDSGYKFGATYIGTKQYSPSEAYPVLMGDIDPSLNLNAHIIHAFTKKIRTKLQSSVQEGKFMGQGSVDYLGEDFTTTLTLGNIDILNKTGVIVGHYLQRVTSHVALGAELVYQRGPRVPGGEIAVLSLASKITGENWQFTANVCPSAVAAHCCYFHKVNEHLHIGAELETSLITRESVGKGCYQLEIPNGNAMFKGSIDTNWTVEGVLEKKLMPLPFTLQLSGTANFANIQKSQYRFGIGLILG</sequence>
<dbReference type="Proteomes" id="UP000694844">
    <property type="component" value="Chromosome 3"/>
</dbReference>
<evidence type="ECO:0000256" key="2">
    <source>
        <dbReference type="ARBA" id="ARBA00010510"/>
    </source>
</evidence>
<keyword evidence="8" id="KW-0496">Mitochondrion</keyword>
<dbReference type="GO" id="GO:0005741">
    <property type="term" value="C:mitochondrial outer membrane"/>
    <property type="evidence" value="ECO:0007669"/>
    <property type="project" value="UniProtKB-SubCell"/>
</dbReference>
<dbReference type="KEGG" id="cvn:111125462"/>
<evidence type="ECO:0000256" key="5">
    <source>
        <dbReference type="ARBA" id="ARBA00022692"/>
    </source>
</evidence>
<evidence type="ECO:0000313" key="11">
    <source>
        <dbReference type="Proteomes" id="UP000694844"/>
    </source>
</evidence>
<protein>
    <submittedName>
        <fullName evidence="12">Mitochondrial import receptor subunit TOM40 homolog 1-like</fullName>
    </submittedName>
</protein>
<dbReference type="GO" id="GO:0030150">
    <property type="term" value="P:protein import into mitochondrial matrix"/>
    <property type="evidence" value="ECO:0007669"/>
    <property type="project" value="InterPro"/>
</dbReference>
<evidence type="ECO:0000256" key="4">
    <source>
        <dbReference type="ARBA" id="ARBA00022452"/>
    </source>
</evidence>
<keyword evidence="7" id="KW-0653">Protein transport</keyword>
<keyword evidence="9" id="KW-0472">Membrane</keyword>
<feature type="compositionally biased region" description="Pro residues" evidence="10">
    <location>
        <begin position="9"/>
        <end position="40"/>
    </location>
</feature>
<evidence type="ECO:0000256" key="1">
    <source>
        <dbReference type="ARBA" id="ARBA00004374"/>
    </source>
</evidence>
<evidence type="ECO:0000256" key="9">
    <source>
        <dbReference type="ARBA" id="ARBA00023136"/>
    </source>
</evidence>
<dbReference type="Gene3D" id="2.40.160.10">
    <property type="entry name" value="Porin"/>
    <property type="match status" value="1"/>
</dbReference>
<evidence type="ECO:0000256" key="3">
    <source>
        <dbReference type="ARBA" id="ARBA00022448"/>
    </source>
</evidence>
<feature type="region of interest" description="Disordered" evidence="10">
    <location>
        <begin position="1"/>
        <end position="49"/>
    </location>
</feature>
<evidence type="ECO:0000256" key="7">
    <source>
        <dbReference type="ARBA" id="ARBA00022927"/>
    </source>
</evidence>
<organism evidence="11 12">
    <name type="scientific">Crassostrea virginica</name>
    <name type="common">Eastern oyster</name>
    <dbReference type="NCBI Taxonomy" id="6565"/>
    <lineage>
        <taxon>Eukaryota</taxon>
        <taxon>Metazoa</taxon>
        <taxon>Spiralia</taxon>
        <taxon>Lophotrochozoa</taxon>
        <taxon>Mollusca</taxon>
        <taxon>Bivalvia</taxon>
        <taxon>Autobranchia</taxon>
        <taxon>Pteriomorphia</taxon>
        <taxon>Ostreida</taxon>
        <taxon>Ostreoidea</taxon>
        <taxon>Ostreidae</taxon>
        <taxon>Crassostrea</taxon>
    </lineage>
</organism>
<name>A0A8B8DA82_CRAVI</name>
<dbReference type="CDD" id="cd07305">
    <property type="entry name" value="Porin3_Tom40"/>
    <property type="match status" value="1"/>
</dbReference>
<dbReference type="InterPro" id="IPR023614">
    <property type="entry name" value="Porin_dom_sf"/>
</dbReference>
<dbReference type="InterPro" id="IPR027246">
    <property type="entry name" value="Porin_Euk/Tom40"/>
</dbReference>
<dbReference type="GO" id="GO:0008320">
    <property type="term" value="F:protein transmembrane transporter activity"/>
    <property type="evidence" value="ECO:0007669"/>
    <property type="project" value="InterPro"/>
</dbReference>
<evidence type="ECO:0000256" key="6">
    <source>
        <dbReference type="ARBA" id="ARBA00022787"/>
    </source>
</evidence>
<comment type="similarity">
    <text evidence="2">Belongs to the Tom40 family.</text>
</comment>
<evidence type="ECO:0000313" key="12">
    <source>
        <dbReference type="RefSeq" id="XP_022325002.1"/>
    </source>
</evidence>
<dbReference type="AlphaFoldDB" id="A0A8B8DA82"/>
<dbReference type="Pfam" id="PF01459">
    <property type="entry name" value="Porin_3"/>
    <property type="match status" value="1"/>
</dbReference>
<keyword evidence="11" id="KW-1185">Reference proteome</keyword>
<dbReference type="GeneID" id="111125462"/>
<keyword evidence="6" id="KW-1000">Mitochondrion outer membrane</keyword>
<accession>A0A8B8DA82</accession>
<comment type="subcellular location">
    <subcellularLocation>
        <location evidence="1">Mitochondrion outer membrane</location>
        <topology evidence="1">Multi-pass membrane protein</topology>
    </subcellularLocation>
</comment>
<proteinExistence type="inferred from homology"/>
<dbReference type="OrthoDB" id="19656at2759"/>
<evidence type="ECO:0000256" key="8">
    <source>
        <dbReference type="ARBA" id="ARBA00023128"/>
    </source>
</evidence>
<reference evidence="12" key="1">
    <citation type="submission" date="2025-08" db="UniProtKB">
        <authorList>
            <consortium name="RefSeq"/>
        </authorList>
    </citation>
    <scope>IDENTIFICATION</scope>
    <source>
        <tissue evidence="12">Whole sample</tissue>
    </source>
</reference>
<keyword evidence="3" id="KW-0813">Transport</keyword>
<gene>
    <name evidence="12" type="primary">LOC111125462</name>
</gene>
<dbReference type="InterPro" id="IPR037930">
    <property type="entry name" value="Tom40"/>
</dbReference>
<dbReference type="PANTHER" id="PTHR10802">
    <property type="entry name" value="MITOCHONDRIAL IMPORT RECEPTOR SUBUNIT TOM40"/>
    <property type="match status" value="1"/>
</dbReference>
<keyword evidence="4" id="KW-1134">Transmembrane beta strand</keyword>